<reference evidence="1" key="2">
    <citation type="journal article" date="2015" name="Fish Shellfish Immunol.">
        <title>Early steps in the European eel (Anguilla anguilla)-Vibrio vulnificus interaction in the gills: Role of the RtxA13 toxin.</title>
        <authorList>
            <person name="Callol A."/>
            <person name="Pajuelo D."/>
            <person name="Ebbesson L."/>
            <person name="Teles M."/>
            <person name="MacKenzie S."/>
            <person name="Amaro C."/>
        </authorList>
    </citation>
    <scope>NUCLEOTIDE SEQUENCE</scope>
</reference>
<dbReference type="AlphaFoldDB" id="A0A0E9PZN7"/>
<reference evidence="1" key="1">
    <citation type="submission" date="2014-11" db="EMBL/GenBank/DDBJ databases">
        <authorList>
            <person name="Amaro Gonzalez C."/>
        </authorList>
    </citation>
    <scope>NUCLEOTIDE SEQUENCE</scope>
</reference>
<dbReference type="EMBL" id="GBXM01098855">
    <property type="protein sequence ID" value="JAH09722.1"/>
    <property type="molecule type" value="Transcribed_RNA"/>
</dbReference>
<accession>A0A0E9PZN7</accession>
<name>A0A0E9PZN7_ANGAN</name>
<protein>
    <submittedName>
        <fullName evidence="1">Uncharacterized protein</fullName>
    </submittedName>
</protein>
<organism evidence="1">
    <name type="scientific">Anguilla anguilla</name>
    <name type="common">European freshwater eel</name>
    <name type="synonym">Muraena anguilla</name>
    <dbReference type="NCBI Taxonomy" id="7936"/>
    <lineage>
        <taxon>Eukaryota</taxon>
        <taxon>Metazoa</taxon>
        <taxon>Chordata</taxon>
        <taxon>Craniata</taxon>
        <taxon>Vertebrata</taxon>
        <taxon>Euteleostomi</taxon>
        <taxon>Actinopterygii</taxon>
        <taxon>Neopterygii</taxon>
        <taxon>Teleostei</taxon>
        <taxon>Anguilliformes</taxon>
        <taxon>Anguillidae</taxon>
        <taxon>Anguilla</taxon>
    </lineage>
</organism>
<proteinExistence type="predicted"/>
<sequence length="37" mass="4043">MLSFKKGDTYLARTRPLTITFLNGGLPKRAVDSTSSV</sequence>
<evidence type="ECO:0000313" key="1">
    <source>
        <dbReference type="EMBL" id="JAH09722.1"/>
    </source>
</evidence>